<dbReference type="SMART" id="SM00363">
    <property type="entry name" value="S4"/>
    <property type="match status" value="1"/>
</dbReference>
<evidence type="ECO:0000256" key="3">
    <source>
        <dbReference type="ARBA" id="ARBA00007465"/>
    </source>
</evidence>
<evidence type="ECO:0000256" key="1">
    <source>
        <dbReference type="ARBA" id="ARBA00003004"/>
    </source>
</evidence>
<dbReference type="SMART" id="SM01390">
    <property type="entry name" value="Ribosomal_S4"/>
    <property type="match status" value="1"/>
</dbReference>
<dbReference type="GO" id="GO:0003735">
    <property type="term" value="F:structural constituent of ribosome"/>
    <property type="evidence" value="ECO:0007669"/>
    <property type="project" value="InterPro"/>
</dbReference>
<keyword evidence="14" id="KW-1133">Transmembrane helix</keyword>
<dbReference type="AlphaFoldDB" id="A0A843WMW1"/>
<name>A0A843WMW1_COLES</name>
<dbReference type="GO" id="GO:0006412">
    <property type="term" value="P:translation"/>
    <property type="evidence" value="ECO:0007669"/>
    <property type="project" value="InterPro"/>
</dbReference>
<feature type="domain" description="RNA-binding S4" evidence="15">
    <location>
        <begin position="169"/>
        <end position="240"/>
    </location>
</feature>
<dbReference type="PANTHER" id="PTHR11831">
    <property type="entry name" value="30S 40S RIBOSOMAL PROTEIN"/>
    <property type="match status" value="1"/>
</dbReference>
<dbReference type="GO" id="GO:0042274">
    <property type="term" value="P:ribosomal small subunit biogenesis"/>
    <property type="evidence" value="ECO:0007669"/>
    <property type="project" value="TreeGrafter"/>
</dbReference>
<evidence type="ECO:0000256" key="9">
    <source>
        <dbReference type="ARBA" id="ARBA00035533"/>
    </source>
</evidence>
<evidence type="ECO:0000256" key="5">
    <source>
        <dbReference type="ARBA" id="ARBA00022884"/>
    </source>
</evidence>
<keyword evidence="5 11" id="KW-0694">RNA-binding</keyword>
<evidence type="ECO:0000313" key="18">
    <source>
        <dbReference type="Proteomes" id="UP000652761"/>
    </source>
</evidence>
<proteinExistence type="inferred from homology"/>
<feature type="compositionally biased region" description="Basic residues" evidence="13">
    <location>
        <begin position="232"/>
        <end position="243"/>
    </location>
</feature>
<dbReference type="PANTHER" id="PTHR11831:SF5">
    <property type="entry name" value="40S RIBOSOMAL PROTEIN S9"/>
    <property type="match status" value="1"/>
</dbReference>
<dbReference type="InterPro" id="IPR002942">
    <property type="entry name" value="S4_RNA-bd"/>
</dbReference>
<dbReference type="FunFam" id="3.10.290.10:FF:000021">
    <property type="entry name" value="40S ribosomal protein S9"/>
    <property type="match status" value="1"/>
</dbReference>
<dbReference type="InterPro" id="IPR018079">
    <property type="entry name" value="Ribosomal_uS4_CS"/>
</dbReference>
<dbReference type="InterPro" id="IPR005710">
    <property type="entry name" value="Ribosomal_uS4_euk/arc"/>
</dbReference>
<evidence type="ECO:0000256" key="6">
    <source>
        <dbReference type="ARBA" id="ARBA00022980"/>
    </source>
</evidence>
<gene>
    <name evidence="17" type="ORF">Taro_039661</name>
</gene>
<evidence type="ECO:0000256" key="8">
    <source>
        <dbReference type="ARBA" id="ARBA00025813"/>
    </source>
</evidence>
<keyword evidence="14" id="KW-0812">Transmembrane</keyword>
<dbReference type="PROSITE" id="PS50889">
    <property type="entry name" value="S4"/>
    <property type="match status" value="1"/>
</dbReference>
<evidence type="ECO:0000256" key="13">
    <source>
        <dbReference type="SAM" id="MobiDB-lite"/>
    </source>
</evidence>
<evidence type="ECO:0000256" key="7">
    <source>
        <dbReference type="ARBA" id="ARBA00023274"/>
    </source>
</evidence>
<evidence type="ECO:0000256" key="11">
    <source>
        <dbReference type="PROSITE-ProRule" id="PRU00182"/>
    </source>
</evidence>
<comment type="subunit">
    <text evidence="8">Part of the 30S ribosomal subunit. Contacts protein S5. The interaction surface between S4 and S5 is involved in control of translational fidelity.</text>
</comment>
<comment type="function">
    <text evidence="2">One of the primary rRNA binding proteins, it binds directly to 16S rRNA where it nucleates assembly of the body of the 30S subunit.</text>
</comment>
<reference evidence="17" key="1">
    <citation type="submission" date="2017-07" db="EMBL/GenBank/DDBJ databases">
        <title>Taro Niue Genome Assembly and Annotation.</title>
        <authorList>
            <person name="Atibalentja N."/>
            <person name="Keating K."/>
            <person name="Fields C.J."/>
        </authorList>
    </citation>
    <scope>NUCLEOTIDE SEQUENCE</scope>
    <source>
        <strain evidence="17">Niue_2</strain>
        <tissue evidence="17">Leaf</tissue>
    </source>
</reference>
<dbReference type="InterPro" id="IPR036986">
    <property type="entry name" value="S4_RNA-bd_sf"/>
</dbReference>
<keyword evidence="6 12" id="KW-0689">Ribosomal protein</keyword>
<dbReference type="CDD" id="cd00165">
    <property type="entry name" value="S4"/>
    <property type="match status" value="1"/>
</dbReference>
<feature type="domain" description="Small ribosomal subunit protein uS4 N-terminal" evidence="16">
    <location>
        <begin position="68"/>
        <end position="168"/>
    </location>
</feature>
<dbReference type="EMBL" id="NMUH01003720">
    <property type="protein sequence ID" value="MQM06831.1"/>
    <property type="molecule type" value="Genomic_DNA"/>
</dbReference>
<dbReference type="InterPro" id="IPR001912">
    <property type="entry name" value="Ribosomal_uS4_N"/>
</dbReference>
<dbReference type="Gene3D" id="3.10.290.10">
    <property type="entry name" value="RNA-binding S4 domain"/>
    <property type="match status" value="1"/>
</dbReference>
<evidence type="ECO:0000256" key="2">
    <source>
        <dbReference type="ARBA" id="ARBA00003866"/>
    </source>
</evidence>
<dbReference type="PROSITE" id="PS00632">
    <property type="entry name" value="RIBOSOMAL_S4"/>
    <property type="match status" value="1"/>
</dbReference>
<dbReference type="Proteomes" id="UP000652761">
    <property type="component" value="Unassembled WGS sequence"/>
</dbReference>
<dbReference type="GO" id="GO:0022627">
    <property type="term" value="C:cytosolic small ribosomal subunit"/>
    <property type="evidence" value="ECO:0007669"/>
    <property type="project" value="TreeGrafter"/>
</dbReference>
<feature type="region of interest" description="Disordered" evidence="13">
    <location>
        <begin position="223"/>
        <end position="257"/>
    </location>
</feature>
<dbReference type="SUPFAM" id="SSF55174">
    <property type="entry name" value="Alpha-L RNA-binding motif"/>
    <property type="match status" value="1"/>
</dbReference>
<dbReference type="Pfam" id="PF00163">
    <property type="entry name" value="Ribosomal_S4"/>
    <property type="match status" value="1"/>
</dbReference>
<evidence type="ECO:0000256" key="10">
    <source>
        <dbReference type="ARBA" id="ARBA00064713"/>
    </source>
</evidence>
<sequence>MDGSHGLRSRALTPLVTLPILAAAAATITTATTARRQKKRLRSLPRWCTSLSTATDGNGCPSFGSVARPHGKTFKKPRRPYEKERLDQELKLVGEYGLRCKRELWRVQYTLSRIRNAAKELLKLDEKDEKRIFEGEALLRRMNRYGLLDESQNKLDYVLALTPEHFLERRLQTLVFKSGMAKSIHHARVLIRQRHIRVGRQVVNISSFMVRVDSQKHIDFSLTSPLGGGRPGRVKRKNMKAAAKKAAGGDDDEDDEE</sequence>
<comment type="similarity">
    <text evidence="3 12">Belongs to the universal ribosomal protein uS4 family.</text>
</comment>
<dbReference type="InterPro" id="IPR022801">
    <property type="entry name" value="Ribosomal_uS4"/>
</dbReference>
<evidence type="ECO:0000256" key="14">
    <source>
        <dbReference type="SAM" id="Phobius"/>
    </source>
</evidence>
<evidence type="ECO:0000313" key="17">
    <source>
        <dbReference type="EMBL" id="MQM06831.1"/>
    </source>
</evidence>
<evidence type="ECO:0000259" key="16">
    <source>
        <dbReference type="SMART" id="SM01390"/>
    </source>
</evidence>
<keyword evidence="18" id="KW-1185">Reference proteome</keyword>
<dbReference type="NCBIfam" id="NF003139">
    <property type="entry name" value="PRK04051.1"/>
    <property type="match status" value="1"/>
</dbReference>
<comment type="function">
    <text evidence="1">With S5 and S12 plays an important role in translational accuracy.</text>
</comment>
<keyword evidence="14" id="KW-0472">Membrane</keyword>
<accession>A0A843WMW1</accession>
<keyword evidence="7 12" id="KW-0687">Ribonucleoprotein</keyword>
<organism evidence="17 18">
    <name type="scientific">Colocasia esculenta</name>
    <name type="common">Wild taro</name>
    <name type="synonym">Arum esculentum</name>
    <dbReference type="NCBI Taxonomy" id="4460"/>
    <lineage>
        <taxon>Eukaryota</taxon>
        <taxon>Viridiplantae</taxon>
        <taxon>Streptophyta</taxon>
        <taxon>Embryophyta</taxon>
        <taxon>Tracheophyta</taxon>
        <taxon>Spermatophyta</taxon>
        <taxon>Magnoliopsida</taxon>
        <taxon>Liliopsida</taxon>
        <taxon>Araceae</taxon>
        <taxon>Aroideae</taxon>
        <taxon>Colocasieae</taxon>
        <taxon>Colocasia</taxon>
    </lineage>
</organism>
<dbReference type="GO" id="GO:0019843">
    <property type="term" value="F:rRNA binding"/>
    <property type="evidence" value="ECO:0007669"/>
    <property type="project" value="UniProtKB-KW"/>
</dbReference>
<evidence type="ECO:0000256" key="4">
    <source>
        <dbReference type="ARBA" id="ARBA00022730"/>
    </source>
</evidence>
<comment type="caution">
    <text evidence="17">The sequence shown here is derived from an EMBL/GenBank/DDBJ whole genome shotgun (WGS) entry which is preliminary data.</text>
</comment>
<feature type="transmembrane region" description="Helical" evidence="14">
    <location>
        <begin position="12"/>
        <end position="34"/>
    </location>
</feature>
<protein>
    <recommendedName>
        <fullName evidence="9">30S ribosomal protein S4, chloroplastic</fullName>
    </recommendedName>
</protein>
<keyword evidence="4 11" id="KW-0699">rRNA-binding</keyword>
<dbReference type="Pfam" id="PF01479">
    <property type="entry name" value="S4"/>
    <property type="match status" value="1"/>
</dbReference>
<dbReference type="NCBIfam" id="TIGR01018">
    <property type="entry name" value="uS4_arch"/>
    <property type="match status" value="1"/>
</dbReference>
<evidence type="ECO:0000256" key="12">
    <source>
        <dbReference type="RuleBase" id="RU003699"/>
    </source>
</evidence>
<evidence type="ECO:0000259" key="15">
    <source>
        <dbReference type="SMART" id="SM00363"/>
    </source>
</evidence>
<comment type="subunit">
    <text evidence="10">Binds to the translation initiation factors TIF3E1.</text>
</comment>